<dbReference type="InterPro" id="IPR016117">
    <property type="entry name" value="ArgJ-like_dom_sf"/>
</dbReference>
<keyword evidence="5 6" id="KW-0012">Acyltransferase</keyword>
<organism evidence="7 8">
    <name type="scientific">Taurinivorans muris</name>
    <dbReference type="NCBI Taxonomy" id="2787751"/>
    <lineage>
        <taxon>Bacteria</taxon>
        <taxon>Pseudomonadati</taxon>
        <taxon>Thermodesulfobacteriota</taxon>
        <taxon>Desulfovibrionia</taxon>
        <taxon>Desulfovibrionales</taxon>
        <taxon>Desulfovibrionaceae</taxon>
        <taxon>Taurinivorans</taxon>
    </lineage>
</organism>
<evidence type="ECO:0000256" key="2">
    <source>
        <dbReference type="ARBA" id="ARBA00011475"/>
    </source>
</evidence>
<feature type="binding site" evidence="6">
    <location>
        <position position="264"/>
    </location>
    <ligand>
        <name>substrate</name>
    </ligand>
</feature>
<keyword evidence="3 6" id="KW-0808">Transferase</keyword>
<dbReference type="EC" id="2.3.1.1" evidence="6"/>
<keyword evidence="6" id="KW-0511">Multifunctional enzyme</keyword>
<evidence type="ECO:0000313" key="8">
    <source>
        <dbReference type="Proteomes" id="UP001058120"/>
    </source>
</evidence>
<comment type="pathway">
    <text evidence="6">Amino-acid biosynthesis; L-arginine biosynthesis; N(2)-acetyl-L-ornithine from L-glutamate: step 1/4.</text>
</comment>
<feature type="binding site" evidence="6">
    <location>
        <position position="173"/>
    </location>
    <ligand>
        <name>substrate</name>
    </ligand>
</feature>
<comment type="catalytic activity">
    <reaction evidence="6">
        <text>L-glutamate + acetyl-CoA = N-acetyl-L-glutamate + CoA + H(+)</text>
        <dbReference type="Rhea" id="RHEA:24292"/>
        <dbReference type="ChEBI" id="CHEBI:15378"/>
        <dbReference type="ChEBI" id="CHEBI:29985"/>
        <dbReference type="ChEBI" id="CHEBI:44337"/>
        <dbReference type="ChEBI" id="CHEBI:57287"/>
        <dbReference type="ChEBI" id="CHEBI:57288"/>
        <dbReference type="EC" id="2.3.1.1"/>
    </reaction>
</comment>
<dbReference type="Gene3D" id="3.10.20.340">
    <property type="entry name" value="ArgJ beta chain, C-terminal domain"/>
    <property type="match status" value="1"/>
</dbReference>
<evidence type="ECO:0000256" key="4">
    <source>
        <dbReference type="ARBA" id="ARBA00022813"/>
    </source>
</evidence>
<feature type="binding site" evidence="6">
    <location>
        <position position="184"/>
    </location>
    <ligand>
        <name>substrate</name>
    </ligand>
</feature>
<dbReference type="Pfam" id="PF01960">
    <property type="entry name" value="ArgJ"/>
    <property type="match status" value="1"/>
</dbReference>
<comment type="pathway">
    <text evidence="6">Amino-acid biosynthesis; L-arginine biosynthesis; L-ornithine and N-acetyl-L-glutamate from L-glutamate and N(2)-acetyl-L-ornithine (cyclic): step 1/1.</text>
</comment>
<comment type="similarity">
    <text evidence="1 6">Belongs to the ArgJ family.</text>
</comment>
<keyword evidence="6" id="KW-0055">Arginine biosynthesis</keyword>
<dbReference type="GO" id="GO:0004358">
    <property type="term" value="F:L-glutamate N-acetyltransferase activity, acting on acetyl-L-ornithine as donor"/>
    <property type="evidence" value="ECO:0007669"/>
    <property type="project" value="UniProtKB-EC"/>
</dbReference>
<keyword evidence="4 6" id="KW-0068">Autocatalytic cleavage</keyword>
<dbReference type="NCBIfam" id="TIGR00120">
    <property type="entry name" value="ArgJ"/>
    <property type="match status" value="1"/>
</dbReference>
<dbReference type="SUPFAM" id="SSF56266">
    <property type="entry name" value="DmpA/ArgJ-like"/>
    <property type="match status" value="1"/>
</dbReference>
<dbReference type="InterPro" id="IPR002813">
    <property type="entry name" value="Arg_biosynth_ArgJ"/>
</dbReference>
<feature type="site" description="Involved in the stabilization of negative charge on the oxyanion by the formation of the oxyanion hole" evidence="6">
    <location>
        <position position="110"/>
    </location>
</feature>
<dbReference type="RefSeq" id="WP_334315409.1">
    <property type="nucleotide sequence ID" value="NZ_CP065938.1"/>
</dbReference>
<dbReference type="EMBL" id="CP065938">
    <property type="protein sequence ID" value="UWX05818.1"/>
    <property type="molecule type" value="Genomic_DNA"/>
</dbReference>
<dbReference type="Gene3D" id="3.60.70.12">
    <property type="entry name" value="L-amino peptidase D-ALA esterase/amidase"/>
    <property type="match status" value="1"/>
</dbReference>
<dbReference type="HAMAP" id="MF_01106">
    <property type="entry name" value="ArgJ"/>
    <property type="match status" value="1"/>
</dbReference>
<dbReference type="NCBIfam" id="NF003802">
    <property type="entry name" value="PRK05388.1"/>
    <property type="match status" value="1"/>
</dbReference>
<comment type="function">
    <text evidence="6">Catalyzes two activities which are involved in the cyclic version of arginine biosynthesis: the synthesis of N-acetylglutamate from glutamate and acetyl-CoA as the acetyl donor, and of ornithine by transacetylation between N(2)-acetylornithine and glutamate.</text>
</comment>
<feature type="chain" id="PRO_5044920885" description="Arginine biosynthesis bifunctional protein ArgJ beta chain" evidence="6">
    <location>
        <begin position="184"/>
        <end position="392"/>
    </location>
</feature>
<dbReference type="InterPro" id="IPR042195">
    <property type="entry name" value="ArgJ_beta_C"/>
</dbReference>
<proteinExistence type="inferred from homology"/>
<accession>A0ABY5Y1D3</accession>
<evidence type="ECO:0000256" key="1">
    <source>
        <dbReference type="ARBA" id="ARBA00006774"/>
    </source>
</evidence>
<feature type="binding site" evidence="6">
    <location>
        <position position="392"/>
    </location>
    <ligand>
        <name>substrate</name>
    </ligand>
</feature>
<keyword evidence="8" id="KW-1185">Reference proteome</keyword>
<keyword evidence="6" id="KW-0028">Amino-acid biosynthesis</keyword>
<keyword evidence="6" id="KW-0963">Cytoplasm</keyword>
<evidence type="ECO:0000256" key="3">
    <source>
        <dbReference type="ARBA" id="ARBA00022679"/>
    </source>
</evidence>
<comment type="subcellular location">
    <subcellularLocation>
        <location evidence="6">Cytoplasm</location>
    </subcellularLocation>
</comment>
<dbReference type="Proteomes" id="UP001058120">
    <property type="component" value="Chromosome"/>
</dbReference>
<evidence type="ECO:0000256" key="6">
    <source>
        <dbReference type="HAMAP-Rule" id="MF_01106"/>
    </source>
</evidence>
<gene>
    <name evidence="6 7" type="primary">argJ</name>
    <name evidence="7" type="ORF">JBF11_00360</name>
</gene>
<feature type="site" description="Cleavage; by autolysis" evidence="6">
    <location>
        <begin position="183"/>
        <end position="184"/>
    </location>
</feature>
<feature type="binding site" evidence="6">
    <location>
        <position position="387"/>
    </location>
    <ligand>
        <name>substrate</name>
    </ligand>
</feature>
<evidence type="ECO:0000256" key="5">
    <source>
        <dbReference type="ARBA" id="ARBA00023315"/>
    </source>
</evidence>
<name>A0ABY5Y1D3_9BACT</name>
<dbReference type="PANTHER" id="PTHR23100">
    <property type="entry name" value="ARGININE BIOSYNTHESIS BIFUNCTIONAL PROTEIN ARGJ"/>
    <property type="match status" value="1"/>
</dbReference>
<feature type="active site" description="Nucleophile" evidence="6">
    <location>
        <position position="184"/>
    </location>
</feature>
<sequence>MHTLPKGFSLAVANADFREKNLPRKDLSLVLCEQKTVAAGCFTTNLFKAAPVLCSQKNLAESEEIRAIVINSGQANACTGEKGMQTCLKSQAIIEELFDLPKGSVLTGSTGIIGAHINLEKWEEASYELKTNLGEATLEDYAKSIMTTDAFPKISYKKIEKNGKEVIFAGVAKGAGMICPNMATMLSVLISDVQVDKETWTETIKNAVRQGFNTVSVDGDTSTNDSLFALSSGLSRVSLEKEELQAIVTEIIQELAYLLVKDGEGASKVMHIDVTGAKTDADAEKIARTVGHSQLVKTAVYGKDPNWGRIVAAAGRAGVPFNPDKLSLTLCGIEIFKDGQPVDMDIDAAFRPLFDQKDIDIQIHLAEGNGKARLKASDLTHDYVSLNADYRS</sequence>
<dbReference type="CDD" id="cd02152">
    <property type="entry name" value="OAT"/>
    <property type="match status" value="1"/>
</dbReference>
<comment type="catalytic activity">
    <reaction evidence="6">
        <text>N(2)-acetyl-L-ornithine + L-glutamate = N-acetyl-L-glutamate + L-ornithine</text>
        <dbReference type="Rhea" id="RHEA:15349"/>
        <dbReference type="ChEBI" id="CHEBI:29985"/>
        <dbReference type="ChEBI" id="CHEBI:44337"/>
        <dbReference type="ChEBI" id="CHEBI:46911"/>
        <dbReference type="ChEBI" id="CHEBI:57805"/>
        <dbReference type="EC" id="2.3.1.35"/>
    </reaction>
</comment>
<protein>
    <recommendedName>
        <fullName evidence="6">Arginine biosynthesis bifunctional protein ArgJ</fullName>
    </recommendedName>
    <domain>
        <recommendedName>
            <fullName evidence="6">Glutamate N-acetyltransferase</fullName>
            <ecNumber evidence="6">2.3.1.35</ecNumber>
        </recommendedName>
        <alternativeName>
            <fullName evidence="6">Ornithine acetyltransferase</fullName>
            <shortName evidence="6">OATase</shortName>
        </alternativeName>
        <alternativeName>
            <fullName evidence="6">Ornithine transacetylase</fullName>
        </alternativeName>
    </domain>
    <domain>
        <recommendedName>
            <fullName evidence="6">Amino-acid acetyltransferase</fullName>
            <ecNumber evidence="6">2.3.1.1</ecNumber>
        </recommendedName>
        <alternativeName>
            <fullName evidence="6">N-acetylglutamate synthase</fullName>
            <shortName evidence="6">AGSase</shortName>
        </alternativeName>
    </domain>
    <component>
        <recommendedName>
            <fullName evidence="6">Arginine biosynthesis bifunctional protein ArgJ alpha chain</fullName>
        </recommendedName>
    </component>
    <component>
        <recommendedName>
            <fullName evidence="6">Arginine biosynthesis bifunctional protein ArgJ beta chain</fullName>
        </recommendedName>
    </component>
</protein>
<evidence type="ECO:0000313" key="7">
    <source>
        <dbReference type="EMBL" id="UWX05818.1"/>
    </source>
</evidence>
<reference evidence="7" key="1">
    <citation type="submission" date="2020-12" db="EMBL/GenBank/DDBJ databases">
        <title>Taurinivorans muris gen. nov., sp. nov., fundamental and realized metabolic niche of a ubiquitous sulfidogenic bacterium in the murine intestine.</title>
        <authorList>
            <person name="Ye H."/>
            <person name="Hanson B.T."/>
            <person name="Loy A."/>
        </authorList>
    </citation>
    <scope>NUCLEOTIDE SEQUENCE</scope>
    <source>
        <strain evidence="7">LT0009</strain>
    </source>
</reference>
<feature type="binding site" evidence="6">
    <location>
        <position position="147"/>
    </location>
    <ligand>
        <name>substrate</name>
    </ligand>
</feature>
<feature type="chain" id="PRO_5044920886" description="Arginine biosynthesis bifunctional protein ArgJ alpha chain" evidence="6">
    <location>
        <begin position="1"/>
        <end position="183"/>
    </location>
</feature>
<feature type="site" description="Involved in the stabilization of negative charge on the oxyanion by the formation of the oxyanion hole" evidence="6">
    <location>
        <position position="111"/>
    </location>
</feature>
<dbReference type="PANTHER" id="PTHR23100:SF0">
    <property type="entry name" value="ARGININE BIOSYNTHESIS BIFUNCTIONAL PROTEIN ARGJ, MITOCHONDRIAL"/>
    <property type="match status" value="1"/>
</dbReference>
<comment type="subunit">
    <text evidence="2 6">Heterotetramer of two alpha and two beta chains.</text>
</comment>
<dbReference type="EC" id="2.3.1.35" evidence="6"/>